<accession>A0ABP5MTD4</accession>
<keyword evidence="1" id="KW-1133">Transmembrane helix</keyword>
<dbReference type="EMBL" id="BAAAON010000003">
    <property type="protein sequence ID" value="GAA2176713.1"/>
    <property type="molecule type" value="Genomic_DNA"/>
</dbReference>
<reference evidence="3" key="1">
    <citation type="journal article" date="2019" name="Int. J. Syst. Evol. Microbiol.">
        <title>The Global Catalogue of Microorganisms (GCM) 10K type strain sequencing project: providing services to taxonomists for standard genome sequencing and annotation.</title>
        <authorList>
            <consortium name="The Broad Institute Genomics Platform"/>
            <consortium name="The Broad Institute Genome Sequencing Center for Infectious Disease"/>
            <person name="Wu L."/>
            <person name="Ma J."/>
        </authorList>
    </citation>
    <scope>NUCLEOTIDE SEQUENCE [LARGE SCALE GENOMIC DNA]</scope>
    <source>
        <strain evidence="3">JCM 14917</strain>
    </source>
</reference>
<feature type="transmembrane region" description="Helical" evidence="1">
    <location>
        <begin position="15"/>
        <end position="37"/>
    </location>
</feature>
<proteinExistence type="predicted"/>
<name>A0ABP5MTD4_9MICC</name>
<evidence type="ECO:0000313" key="3">
    <source>
        <dbReference type="Proteomes" id="UP001500974"/>
    </source>
</evidence>
<comment type="caution">
    <text evidence="2">The sequence shown here is derived from an EMBL/GenBank/DDBJ whole genome shotgun (WGS) entry which is preliminary data.</text>
</comment>
<dbReference type="Proteomes" id="UP001500974">
    <property type="component" value="Unassembled WGS sequence"/>
</dbReference>
<gene>
    <name evidence="2" type="ORF">GCM10009784_24290</name>
</gene>
<evidence type="ECO:0000256" key="1">
    <source>
        <dbReference type="SAM" id="Phobius"/>
    </source>
</evidence>
<keyword evidence="3" id="KW-1185">Reference proteome</keyword>
<protein>
    <submittedName>
        <fullName evidence="2">Uncharacterized protein</fullName>
    </submittedName>
</protein>
<organism evidence="2 3">
    <name type="scientific">Arthrobacter parietis</name>
    <dbReference type="NCBI Taxonomy" id="271434"/>
    <lineage>
        <taxon>Bacteria</taxon>
        <taxon>Bacillati</taxon>
        <taxon>Actinomycetota</taxon>
        <taxon>Actinomycetes</taxon>
        <taxon>Micrococcales</taxon>
        <taxon>Micrococcaceae</taxon>
        <taxon>Arthrobacter</taxon>
    </lineage>
</organism>
<sequence length="50" mass="5273">MLVSWNVSPVIGGRAASALVPVEALGAVPFGVAYWLWASIDTFRQTLPGT</sequence>
<keyword evidence="1" id="KW-0812">Transmembrane</keyword>
<keyword evidence="1" id="KW-0472">Membrane</keyword>
<evidence type="ECO:0000313" key="2">
    <source>
        <dbReference type="EMBL" id="GAA2176713.1"/>
    </source>
</evidence>